<dbReference type="InterPro" id="IPR024968">
    <property type="entry name" value="SlpA_C_lactobacillus"/>
</dbReference>
<evidence type="ECO:0000256" key="2">
    <source>
        <dbReference type="ARBA" id="ARBA00022801"/>
    </source>
</evidence>
<organism evidence="6 7">
    <name type="scientific">Lactobacillus porci</name>
    <dbReference type="NCBI Taxonomy" id="2012477"/>
    <lineage>
        <taxon>Bacteria</taxon>
        <taxon>Bacillati</taxon>
        <taxon>Bacillota</taxon>
        <taxon>Bacilli</taxon>
        <taxon>Lactobacillales</taxon>
        <taxon>Lactobacillaceae</taxon>
        <taxon>Lactobacillus</taxon>
    </lineage>
</organism>
<evidence type="ECO:0000256" key="3">
    <source>
        <dbReference type="ARBA" id="ARBA00023295"/>
    </source>
</evidence>
<dbReference type="RefSeq" id="WP_154549404.1">
    <property type="nucleotide sequence ID" value="NZ_VUMX01000035.1"/>
</dbReference>
<dbReference type="SMART" id="SM00641">
    <property type="entry name" value="Glyco_25"/>
    <property type="match status" value="2"/>
</dbReference>
<dbReference type="InterPro" id="IPR017853">
    <property type="entry name" value="GH"/>
</dbReference>
<accession>A0A6A8MGE8</accession>
<reference evidence="6 7" key="1">
    <citation type="submission" date="2019-08" db="EMBL/GenBank/DDBJ databases">
        <title>In-depth cultivation of the pig gut microbiome towards novel bacterial diversity and tailored functional studies.</title>
        <authorList>
            <person name="Wylensek D."/>
            <person name="Hitch T.C.A."/>
            <person name="Clavel T."/>
        </authorList>
    </citation>
    <scope>NUCLEOTIDE SEQUENCE [LARGE SCALE GENOMIC DNA]</scope>
    <source>
        <strain evidence="6 7">Bifido-178-WT-2B</strain>
    </source>
</reference>
<protein>
    <submittedName>
        <fullName evidence="6">Lysin</fullName>
    </submittedName>
</protein>
<dbReference type="CDD" id="cd06415">
    <property type="entry name" value="GH25_Cpl1-like"/>
    <property type="match status" value="1"/>
</dbReference>
<gene>
    <name evidence="6" type="ORF">FYJ62_09275</name>
</gene>
<keyword evidence="7" id="KW-1185">Reference proteome</keyword>
<feature type="chain" id="PRO_5025379966" evidence="4">
    <location>
        <begin position="29"/>
        <end position="391"/>
    </location>
</feature>
<dbReference type="GO" id="GO:0016052">
    <property type="term" value="P:carbohydrate catabolic process"/>
    <property type="evidence" value="ECO:0007669"/>
    <property type="project" value="TreeGrafter"/>
</dbReference>
<dbReference type="GO" id="GO:0016998">
    <property type="term" value="P:cell wall macromolecule catabolic process"/>
    <property type="evidence" value="ECO:0007669"/>
    <property type="project" value="InterPro"/>
</dbReference>
<keyword evidence="3" id="KW-0326">Glycosidase</keyword>
<keyword evidence="2" id="KW-0378">Hydrolase</keyword>
<feature type="domain" description="S-layer protein C-terminal" evidence="5">
    <location>
        <begin position="327"/>
        <end position="387"/>
    </location>
</feature>
<dbReference type="PROSITE" id="PS51904">
    <property type="entry name" value="GLYCOSYL_HYDROL_F25_2"/>
    <property type="match status" value="1"/>
</dbReference>
<evidence type="ECO:0000259" key="5">
    <source>
        <dbReference type="Pfam" id="PF03217"/>
    </source>
</evidence>
<dbReference type="OrthoDB" id="2327954at2"/>
<evidence type="ECO:0000256" key="4">
    <source>
        <dbReference type="SAM" id="SignalP"/>
    </source>
</evidence>
<dbReference type="GO" id="GO:0003796">
    <property type="term" value="F:lysozyme activity"/>
    <property type="evidence" value="ECO:0007669"/>
    <property type="project" value="InterPro"/>
</dbReference>
<comment type="caution">
    <text evidence="6">The sequence shown here is derived from an EMBL/GenBank/DDBJ whole genome shotgun (WGS) entry which is preliminary data.</text>
</comment>
<feature type="signal peptide" evidence="4">
    <location>
        <begin position="1"/>
        <end position="28"/>
    </location>
</feature>
<dbReference type="InterPro" id="IPR002053">
    <property type="entry name" value="Glyco_hydro_25"/>
</dbReference>
<dbReference type="Pfam" id="PF03217">
    <property type="entry name" value="SlpA"/>
    <property type="match status" value="1"/>
</dbReference>
<evidence type="ECO:0000313" key="7">
    <source>
        <dbReference type="Proteomes" id="UP000438120"/>
    </source>
</evidence>
<dbReference type="Gene3D" id="3.20.20.80">
    <property type="entry name" value="Glycosidases"/>
    <property type="match status" value="1"/>
</dbReference>
<dbReference type="PANTHER" id="PTHR34135">
    <property type="entry name" value="LYSOZYME"/>
    <property type="match status" value="1"/>
</dbReference>
<dbReference type="GO" id="GO:0009253">
    <property type="term" value="P:peptidoglycan catabolic process"/>
    <property type="evidence" value="ECO:0007669"/>
    <property type="project" value="InterPro"/>
</dbReference>
<dbReference type="SUPFAM" id="SSF51445">
    <property type="entry name" value="(Trans)glycosidases"/>
    <property type="match status" value="1"/>
</dbReference>
<evidence type="ECO:0000313" key="6">
    <source>
        <dbReference type="EMBL" id="MST87792.1"/>
    </source>
</evidence>
<dbReference type="Pfam" id="PF01183">
    <property type="entry name" value="Glyco_hydro_25"/>
    <property type="match status" value="1"/>
</dbReference>
<keyword evidence="4" id="KW-0732">Signal</keyword>
<dbReference type="PANTHER" id="PTHR34135:SF2">
    <property type="entry name" value="LYSOZYME"/>
    <property type="match status" value="1"/>
</dbReference>
<proteinExistence type="inferred from homology"/>
<sequence>MKFKSSKFVGVLTAAAAAVTLFAGSASAAAKTSVKSRSYGVDVSSYQSTNLSSYQKAGAQFAIVKVSEGIGYRNPNAKSQVASAKSNGLMPMAYHFANFSNNSSRAKSEANYAISSAKAVKVPSGSYLVCDWETSSANYTSGSKSSNTSAIIAFMDKVKAAGFQPLLYSGAYLLNSNINTNRVVKKYPNSLWVASYASAGRIDTPNFANFPSMNGVLIWQFTENWRGLNVDGNISLLPLSITSAATSSSKKSTSTSSSSSSSQAAVAQAPVAKTKKLIMSKSYVYTSAGKRTKKYKKAYTYVYVLGGIVKIGKKTFYKIATNQYLRVSNIDGARYTLKKKATIYNSKGKKVKKVAALKKGSSVAVYGGARKIGKKTCYRINKGRYILKGTF</sequence>
<dbReference type="AlphaFoldDB" id="A0A6A8MGE8"/>
<comment type="similarity">
    <text evidence="1">Belongs to the glycosyl hydrolase 25 family.</text>
</comment>
<dbReference type="EMBL" id="VUMX01000035">
    <property type="protein sequence ID" value="MST87792.1"/>
    <property type="molecule type" value="Genomic_DNA"/>
</dbReference>
<name>A0A6A8MGE8_9LACO</name>
<evidence type="ECO:0000256" key="1">
    <source>
        <dbReference type="ARBA" id="ARBA00010646"/>
    </source>
</evidence>
<dbReference type="Proteomes" id="UP000438120">
    <property type="component" value="Unassembled WGS sequence"/>
</dbReference>
<dbReference type="InterPro" id="IPR018077">
    <property type="entry name" value="Glyco_hydro_fam25_subgr"/>
</dbReference>